<feature type="chain" id="PRO_5012430236" evidence="2">
    <location>
        <begin position="23"/>
        <end position="137"/>
    </location>
</feature>
<evidence type="ECO:0000313" key="4">
    <source>
        <dbReference type="Proteomes" id="UP000183832"/>
    </source>
</evidence>
<keyword evidence="2" id="KW-0732">Signal</keyword>
<protein>
    <submittedName>
        <fullName evidence="3">CLUMA_CG012556, isoform A</fullName>
    </submittedName>
</protein>
<evidence type="ECO:0000256" key="2">
    <source>
        <dbReference type="SAM" id="SignalP"/>
    </source>
</evidence>
<dbReference type="EMBL" id="CVRI01000050">
    <property type="protein sequence ID" value="CRK99477.1"/>
    <property type="molecule type" value="Genomic_DNA"/>
</dbReference>
<feature type="compositionally biased region" description="Basic and acidic residues" evidence="1">
    <location>
        <begin position="85"/>
        <end position="102"/>
    </location>
</feature>
<gene>
    <name evidence="3" type="ORF">CLUMA_CG012556</name>
</gene>
<sequence>MKSIPFAFLLIFCVAIWELGSSNPVAMSCDSCGSECARACGTRHFRSCCFNYVRKRSLSFHPYSLNKLRYNILFHLYPNSGEMMDKKHSTVEQEHESRKDDASSSLNQIEKNRNLNKNFFKPWKENSLGDYSFISTD</sequence>
<reference evidence="3 4" key="1">
    <citation type="submission" date="2015-04" db="EMBL/GenBank/DDBJ databases">
        <authorList>
            <person name="Syromyatnikov M.Y."/>
            <person name="Popov V.N."/>
        </authorList>
    </citation>
    <scope>NUCLEOTIDE SEQUENCE [LARGE SCALE GENOMIC DNA]</scope>
</reference>
<organism evidence="3 4">
    <name type="scientific">Clunio marinus</name>
    <dbReference type="NCBI Taxonomy" id="568069"/>
    <lineage>
        <taxon>Eukaryota</taxon>
        <taxon>Metazoa</taxon>
        <taxon>Ecdysozoa</taxon>
        <taxon>Arthropoda</taxon>
        <taxon>Hexapoda</taxon>
        <taxon>Insecta</taxon>
        <taxon>Pterygota</taxon>
        <taxon>Neoptera</taxon>
        <taxon>Endopterygota</taxon>
        <taxon>Diptera</taxon>
        <taxon>Nematocera</taxon>
        <taxon>Chironomoidea</taxon>
        <taxon>Chironomidae</taxon>
        <taxon>Clunio</taxon>
    </lineage>
</organism>
<keyword evidence="4" id="KW-1185">Reference proteome</keyword>
<name>A0A1J1IGU8_9DIPT</name>
<evidence type="ECO:0000256" key="1">
    <source>
        <dbReference type="SAM" id="MobiDB-lite"/>
    </source>
</evidence>
<dbReference type="OrthoDB" id="8195871at2759"/>
<feature type="region of interest" description="Disordered" evidence="1">
    <location>
        <begin position="85"/>
        <end position="110"/>
    </location>
</feature>
<feature type="signal peptide" evidence="2">
    <location>
        <begin position="1"/>
        <end position="22"/>
    </location>
</feature>
<dbReference type="AlphaFoldDB" id="A0A1J1IGU8"/>
<proteinExistence type="predicted"/>
<dbReference type="Proteomes" id="UP000183832">
    <property type="component" value="Unassembled WGS sequence"/>
</dbReference>
<dbReference type="PROSITE" id="PS51257">
    <property type="entry name" value="PROKAR_LIPOPROTEIN"/>
    <property type="match status" value="1"/>
</dbReference>
<accession>A0A1J1IGU8</accession>
<evidence type="ECO:0000313" key="3">
    <source>
        <dbReference type="EMBL" id="CRK99477.1"/>
    </source>
</evidence>